<dbReference type="PROSITE" id="PS50977">
    <property type="entry name" value="HTH_TETR_2"/>
    <property type="match status" value="1"/>
</dbReference>
<comment type="caution">
    <text evidence="7">The sequence shown here is derived from an EMBL/GenBank/DDBJ whole genome shotgun (WGS) entry which is preliminary data.</text>
</comment>
<keyword evidence="8" id="KW-1185">Reference proteome</keyword>
<name>A0ABN2MFH3_9MICO</name>
<organism evidence="7 8">
    <name type="scientific">Agromyces salentinus</name>
    <dbReference type="NCBI Taxonomy" id="269421"/>
    <lineage>
        <taxon>Bacteria</taxon>
        <taxon>Bacillati</taxon>
        <taxon>Actinomycetota</taxon>
        <taxon>Actinomycetes</taxon>
        <taxon>Micrococcales</taxon>
        <taxon>Microbacteriaceae</taxon>
        <taxon>Agromyces</taxon>
    </lineage>
</organism>
<evidence type="ECO:0000313" key="8">
    <source>
        <dbReference type="Proteomes" id="UP001501746"/>
    </source>
</evidence>
<dbReference type="EMBL" id="BAAANK010000001">
    <property type="protein sequence ID" value="GAA1823622.1"/>
    <property type="molecule type" value="Genomic_DNA"/>
</dbReference>
<protein>
    <recommendedName>
        <fullName evidence="6">HTH tetR-type domain-containing protein</fullName>
    </recommendedName>
</protein>
<evidence type="ECO:0000256" key="4">
    <source>
        <dbReference type="PROSITE-ProRule" id="PRU00335"/>
    </source>
</evidence>
<dbReference type="Gene3D" id="1.10.357.10">
    <property type="entry name" value="Tetracycline Repressor, domain 2"/>
    <property type="match status" value="1"/>
</dbReference>
<dbReference type="PANTHER" id="PTHR30055:SF234">
    <property type="entry name" value="HTH-TYPE TRANSCRIPTIONAL REGULATOR BETI"/>
    <property type="match status" value="1"/>
</dbReference>
<accession>A0ABN2MFH3</accession>
<proteinExistence type="predicted"/>
<evidence type="ECO:0000256" key="2">
    <source>
        <dbReference type="ARBA" id="ARBA00023125"/>
    </source>
</evidence>
<gene>
    <name evidence="7" type="ORF">GCM10009750_02720</name>
</gene>
<dbReference type="Proteomes" id="UP001501746">
    <property type="component" value="Unassembled WGS sequence"/>
</dbReference>
<feature type="region of interest" description="Disordered" evidence="5">
    <location>
        <begin position="1"/>
        <end position="29"/>
    </location>
</feature>
<keyword evidence="2 4" id="KW-0238">DNA-binding</keyword>
<evidence type="ECO:0000313" key="7">
    <source>
        <dbReference type="EMBL" id="GAA1823622.1"/>
    </source>
</evidence>
<dbReference type="InterPro" id="IPR001647">
    <property type="entry name" value="HTH_TetR"/>
</dbReference>
<dbReference type="InterPro" id="IPR009057">
    <property type="entry name" value="Homeodomain-like_sf"/>
</dbReference>
<feature type="domain" description="HTH tetR-type" evidence="6">
    <location>
        <begin position="29"/>
        <end position="89"/>
    </location>
</feature>
<keyword evidence="3" id="KW-0804">Transcription</keyword>
<dbReference type="InterPro" id="IPR050109">
    <property type="entry name" value="HTH-type_TetR-like_transc_reg"/>
</dbReference>
<sequence length="214" mass="23482">MTLPYHRSGEDRPVHPDAPPIGRRERNKQQKLERITAAATELFSAHGVDEVTTQQIADRADVGAGTLFLYARSKAELLLLVHNVKFADAIETGVAAASGLSDPIDALMAIVRPIVECNRVQIENGRTYLRELVFGDPEEPHRREGLALSLRVEAAFVDVLRRDGLSEADAAELARAISAVMFISITATIHRDLSDDGVVDVIRRQVAVMLARRA</sequence>
<dbReference type="Pfam" id="PF00440">
    <property type="entry name" value="TetR_N"/>
    <property type="match status" value="1"/>
</dbReference>
<keyword evidence="1" id="KW-0805">Transcription regulation</keyword>
<evidence type="ECO:0000256" key="5">
    <source>
        <dbReference type="SAM" id="MobiDB-lite"/>
    </source>
</evidence>
<reference evidence="7 8" key="1">
    <citation type="journal article" date="2019" name="Int. J. Syst. Evol. Microbiol.">
        <title>The Global Catalogue of Microorganisms (GCM) 10K type strain sequencing project: providing services to taxonomists for standard genome sequencing and annotation.</title>
        <authorList>
            <consortium name="The Broad Institute Genomics Platform"/>
            <consortium name="The Broad Institute Genome Sequencing Center for Infectious Disease"/>
            <person name="Wu L."/>
            <person name="Ma J."/>
        </authorList>
    </citation>
    <scope>NUCLEOTIDE SEQUENCE [LARGE SCALE GENOMIC DNA]</scope>
    <source>
        <strain evidence="7 8">JCM 14323</strain>
    </source>
</reference>
<feature type="DNA-binding region" description="H-T-H motif" evidence="4">
    <location>
        <begin position="52"/>
        <end position="71"/>
    </location>
</feature>
<evidence type="ECO:0000256" key="3">
    <source>
        <dbReference type="ARBA" id="ARBA00023163"/>
    </source>
</evidence>
<evidence type="ECO:0000256" key="1">
    <source>
        <dbReference type="ARBA" id="ARBA00023015"/>
    </source>
</evidence>
<dbReference type="SUPFAM" id="SSF46689">
    <property type="entry name" value="Homeodomain-like"/>
    <property type="match status" value="1"/>
</dbReference>
<dbReference type="PRINTS" id="PR00455">
    <property type="entry name" value="HTHTETR"/>
</dbReference>
<dbReference type="PANTHER" id="PTHR30055">
    <property type="entry name" value="HTH-TYPE TRANSCRIPTIONAL REGULATOR RUTR"/>
    <property type="match status" value="1"/>
</dbReference>
<evidence type="ECO:0000259" key="6">
    <source>
        <dbReference type="PROSITE" id="PS50977"/>
    </source>
</evidence>